<name>A0A8H3QHK2_9GLOM</name>
<dbReference type="EMBL" id="BLAL01000028">
    <property type="protein sequence ID" value="GES77074.1"/>
    <property type="molecule type" value="Genomic_DNA"/>
</dbReference>
<feature type="compositionally biased region" description="Low complexity" evidence="1">
    <location>
        <begin position="133"/>
        <end position="157"/>
    </location>
</feature>
<dbReference type="OrthoDB" id="2438847at2759"/>
<gene>
    <name evidence="2" type="ORF">RCL2_000446000</name>
</gene>
<sequence length="274" mass="32371">MSNHKLPPNYYLHFYPPPPHPSPPPSLNTTTQKFLRFRDFYRTHFIQNRNFFHHALNSPTPWWSWKIEEGVEERSHQLQPEEYENYEYQEEYCEEQEVKTEEIEFVLSEEAIAMFRFSELRRQQLAEEISKANDNNNGNNNNKNNNDDNNINSNLQNEASSQSPINDNYLDTEPDPSLIPSFHNKPSVESQELYGSSCTIINTLEAAVNSTFVRSFNVSNKTTNNSQDEVSRFLDYIILLFIYLHIHTKGGLQEKKKNYKRKSFETIEEEKFKE</sequence>
<evidence type="ECO:0000313" key="2">
    <source>
        <dbReference type="EMBL" id="GES77074.1"/>
    </source>
</evidence>
<feature type="region of interest" description="Disordered" evidence="1">
    <location>
        <begin position="131"/>
        <end position="184"/>
    </location>
</feature>
<accession>A0A8H3QHK2</accession>
<comment type="caution">
    <text evidence="2">The sequence shown here is derived from an EMBL/GenBank/DDBJ whole genome shotgun (WGS) entry which is preliminary data.</text>
</comment>
<proteinExistence type="predicted"/>
<dbReference type="AlphaFoldDB" id="A0A8H3QHK2"/>
<evidence type="ECO:0000313" key="3">
    <source>
        <dbReference type="Proteomes" id="UP000615446"/>
    </source>
</evidence>
<reference evidence="2" key="1">
    <citation type="submission" date="2019-10" db="EMBL/GenBank/DDBJ databases">
        <title>Conservation and host-specific expression of non-tandemly repeated heterogenous ribosome RNA gene in arbuscular mycorrhizal fungi.</title>
        <authorList>
            <person name="Maeda T."/>
            <person name="Kobayashi Y."/>
            <person name="Nakagawa T."/>
            <person name="Ezawa T."/>
            <person name="Yamaguchi K."/>
            <person name="Bino T."/>
            <person name="Nishimoto Y."/>
            <person name="Shigenobu S."/>
            <person name="Kawaguchi M."/>
        </authorList>
    </citation>
    <scope>NUCLEOTIDE SEQUENCE</scope>
    <source>
        <strain evidence="2">HR1</strain>
    </source>
</reference>
<organism evidence="2 3">
    <name type="scientific">Rhizophagus clarus</name>
    <dbReference type="NCBI Taxonomy" id="94130"/>
    <lineage>
        <taxon>Eukaryota</taxon>
        <taxon>Fungi</taxon>
        <taxon>Fungi incertae sedis</taxon>
        <taxon>Mucoromycota</taxon>
        <taxon>Glomeromycotina</taxon>
        <taxon>Glomeromycetes</taxon>
        <taxon>Glomerales</taxon>
        <taxon>Glomeraceae</taxon>
        <taxon>Rhizophagus</taxon>
    </lineage>
</organism>
<dbReference type="Proteomes" id="UP000615446">
    <property type="component" value="Unassembled WGS sequence"/>
</dbReference>
<protein>
    <submittedName>
        <fullName evidence="2">Uncharacterized protein</fullName>
    </submittedName>
</protein>
<evidence type="ECO:0000256" key="1">
    <source>
        <dbReference type="SAM" id="MobiDB-lite"/>
    </source>
</evidence>